<evidence type="ECO:0000259" key="1">
    <source>
        <dbReference type="PROSITE" id="PS50113"/>
    </source>
</evidence>
<reference evidence="5 7" key="2">
    <citation type="submission" date="2016-10" db="EMBL/GenBank/DDBJ databases">
        <authorList>
            <person name="Varghese N."/>
            <person name="Submissions S."/>
        </authorList>
    </citation>
    <scope>NUCLEOTIDE SEQUENCE [LARGE SCALE GENOMIC DNA]</scope>
    <source>
        <strain evidence="5 7">CBMB27</strain>
    </source>
</reference>
<dbReference type="PROSITE" id="PS50883">
    <property type="entry name" value="EAL"/>
    <property type="match status" value="1"/>
</dbReference>
<evidence type="ECO:0000313" key="4">
    <source>
        <dbReference type="EMBL" id="APT32999.1"/>
    </source>
</evidence>
<sequence length="703" mass="76768">MNSGMGALREKAKLLDTVLDTMDQGLMMIDAAGVVQVCNARALTLLDLPPALMRTRPTFEAVRQYQIAQGEFGAACETLRRWVAARGLERRAHTYERERPNGTVLEIRTVPLPDGGAVRTFTDITARKRAEETLQVSETRLALAQDAGSDGLWDCDLTTGEAWSSDRWWGVLGYEPGELASHAQTWRALLHPEDAGAAERALIEHLSGRAPTFACEHRMRRKDGTWAWMMTRGKVVARAADGRALRFIGTQIDISARKAAEGQVAHMARHDGLTDLPNRALFYERLEIRLADLHLHGGACAVLCLDLDRFKAVNDSLGHAAGDFLLRAVAHRIRAVLRAEDMVARLGGDEFAVLVADAGDPAHAETLAARLIAAVQAPIRFGKQRLKVGLSVGIAQAPGHGPDSETLFRRADLALCRAKAEGGNTHRVFEPTMDEAEAARRDLERDLRQAIEGDELILHYQPQVSTATGRLVGFEALVRWEHPTRGLVPPNAFIPLAEESDLILLLGEWVLRAASREAARWSRPLKVAVNLSPRQFQQADLPERILAILTETGLAPTRLELEITETLIINDMARALGILRRLKAFGISIAMDDFGTGYSSLATLQAFPFDKIKIDRSFVGHVEVSAQAAVIVRAVLGLGRSLGMSVVAEGVETDAQMRFLAAEACDEAQGYLISKPQPIEHFAEEIGACEGFVAPGRPDAAVA</sequence>
<dbReference type="SUPFAM" id="SSF55785">
    <property type="entry name" value="PYP-like sensor domain (PAS domain)"/>
    <property type="match status" value="2"/>
</dbReference>
<evidence type="ECO:0000259" key="3">
    <source>
        <dbReference type="PROSITE" id="PS50887"/>
    </source>
</evidence>
<dbReference type="InterPro" id="IPR000160">
    <property type="entry name" value="GGDEF_dom"/>
</dbReference>
<dbReference type="SUPFAM" id="SSF55073">
    <property type="entry name" value="Nucleotide cyclase"/>
    <property type="match status" value="1"/>
</dbReference>
<dbReference type="RefSeq" id="WP_075380980.1">
    <property type="nucleotide sequence ID" value="NZ_CP015367.1"/>
</dbReference>
<dbReference type="SUPFAM" id="SSF141868">
    <property type="entry name" value="EAL domain-like"/>
    <property type="match status" value="1"/>
</dbReference>
<dbReference type="SMART" id="SM00267">
    <property type="entry name" value="GGDEF"/>
    <property type="match status" value="1"/>
</dbReference>
<dbReference type="Pfam" id="PF00990">
    <property type="entry name" value="GGDEF"/>
    <property type="match status" value="1"/>
</dbReference>
<dbReference type="SMART" id="SM00091">
    <property type="entry name" value="PAS"/>
    <property type="match status" value="2"/>
</dbReference>
<feature type="domain" description="PAC" evidence="1">
    <location>
        <begin position="213"/>
        <end position="266"/>
    </location>
</feature>
<dbReference type="EC" id="3.1.1.61" evidence="4"/>
<dbReference type="PROSITE" id="PS50887">
    <property type="entry name" value="GGDEF"/>
    <property type="match status" value="1"/>
</dbReference>
<dbReference type="Gene3D" id="3.30.70.270">
    <property type="match status" value="1"/>
</dbReference>
<dbReference type="CDD" id="cd00130">
    <property type="entry name" value="PAS"/>
    <property type="match status" value="1"/>
</dbReference>
<dbReference type="Pfam" id="PF08447">
    <property type="entry name" value="PAS_3"/>
    <property type="match status" value="1"/>
</dbReference>
<evidence type="ECO:0000259" key="2">
    <source>
        <dbReference type="PROSITE" id="PS50883"/>
    </source>
</evidence>
<dbReference type="Pfam" id="PF00563">
    <property type="entry name" value="EAL"/>
    <property type="match status" value="1"/>
</dbReference>
<dbReference type="InterPro" id="IPR035919">
    <property type="entry name" value="EAL_sf"/>
</dbReference>
<dbReference type="AlphaFoldDB" id="A0AAE8L9A3"/>
<gene>
    <name evidence="4" type="ORF">MCBMB27_03708</name>
    <name evidence="5" type="ORF">SAMN05192567_1353</name>
</gene>
<accession>A0AAE8L9A3</accession>
<dbReference type="KEGG" id="mphy:MCBMB27_03708"/>
<dbReference type="InterPro" id="IPR001610">
    <property type="entry name" value="PAC"/>
</dbReference>
<dbReference type="NCBIfam" id="TIGR00254">
    <property type="entry name" value="GGDEF"/>
    <property type="match status" value="1"/>
</dbReference>
<dbReference type="FunFam" id="3.20.20.450:FF:000001">
    <property type="entry name" value="Cyclic di-GMP phosphodiesterase yahA"/>
    <property type="match status" value="1"/>
</dbReference>
<feature type="domain" description="GGDEF" evidence="3">
    <location>
        <begin position="298"/>
        <end position="431"/>
    </location>
</feature>
<dbReference type="InterPro" id="IPR000700">
    <property type="entry name" value="PAS-assoc_C"/>
</dbReference>
<dbReference type="PANTHER" id="PTHR44757">
    <property type="entry name" value="DIGUANYLATE CYCLASE DGCP"/>
    <property type="match status" value="1"/>
</dbReference>
<dbReference type="CDD" id="cd01948">
    <property type="entry name" value="EAL"/>
    <property type="match status" value="1"/>
</dbReference>
<dbReference type="Gene3D" id="3.20.20.450">
    <property type="entry name" value="EAL domain"/>
    <property type="match status" value="1"/>
</dbReference>
<keyword evidence="6" id="KW-1185">Reference proteome</keyword>
<keyword evidence="4" id="KW-0378">Hydrolase</keyword>
<dbReference type="Pfam" id="PF12860">
    <property type="entry name" value="PAS_7"/>
    <property type="match status" value="1"/>
</dbReference>
<dbReference type="PROSITE" id="PS50113">
    <property type="entry name" value="PAC"/>
    <property type="match status" value="1"/>
</dbReference>
<organism evidence="5 7">
    <name type="scientific">Methylobacterium phyllosphaerae</name>
    <dbReference type="NCBI Taxonomy" id="418223"/>
    <lineage>
        <taxon>Bacteria</taxon>
        <taxon>Pseudomonadati</taxon>
        <taxon>Pseudomonadota</taxon>
        <taxon>Alphaproteobacteria</taxon>
        <taxon>Hyphomicrobiales</taxon>
        <taxon>Methylobacteriaceae</taxon>
        <taxon>Methylobacterium</taxon>
    </lineage>
</organism>
<protein>
    <submittedName>
        <fullName evidence="4">Diguanylate cyclase YegE</fullName>
        <ecNumber evidence="4">3.1.1.61</ecNumber>
    </submittedName>
    <submittedName>
        <fullName evidence="5">PAS domain S-box-containing protein/diguanylate cyclase (GGDEF) domain-containing protein</fullName>
    </submittedName>
</protein>
<evidence type="ECO:0000313" key="6">
    <source>
        <dbReference type="Proteomes" id="UP000185487"/>
    </source>
</evidence>
<dbReference type="InterPro" id="IPR035965">
    <property type="entry name" value="PAS-like_dom_sf"/>
</dbReference>
<dbReference type="InterPro" id="IPR052155">
    <property type="entry name" value="Biofilm_reg_signaling"/>
</dbReference>
<dbReference type="NCBIfam" id="TIGR00229">
    <property type="entry name" value="sensory_box"/>
    <property type="match status" value="1"/>
</dbReference>
<feature type="domain" description="EAL" evidence="2">
    <location>
        <begin position="440"/>
        <end position="690"/>
    </location>
</feature>
<dbReference type="CDD" id="cd01949">
    <property type="entry name" value="GGDEF"/>
    <property type="match status" value="1"/>
</dbReference>
<dbReference type="InterPro" id="IPR029787">
    <property type="entry name" value="Nucleotide_cyclase"/>
</dbReference>
<dbReference type="Gene3D" id="3.30.450.20">
    <property type="entry name" value="PAS domain"/>
    <property type="match status" value="2"/>
</dbReference>
<evidence type="ECO:0000313" key="7">
    <source>
        <dbReference type="Proteomes" id="UP000199140"/>
    </source>
</evidence>
<name>A0AAE8L9A3_9HYPH</name>
<proteinExistence type="predicted"/>
<dbReference type="InterPro" id="IPR013655">
    <property type="entry name" value="PAS_fold_3"/>
</dbReference>
<dbReference type="Proteomes" id="UP000199140">
    <property type="component" value="Unassembled WGS sequence"/>
</dbReference>
<dbReference type="EMBL" id="FOPK01000035">
    <property type="protein sequence ID" value="SFH59621.1"/>
    <property type="molecule type" value="Genomic_DNA"/>
</dbReference>
<dbReference type="InterPro" id="IPR043128">
    <property type="entry name" value="Rev_trsase/Diguanyl_cyclase"/>
</dbReference>
<reference evidence="4 6" key="1">
    <citation type="submission" date="2016-04" db="EMBL/GenBank/DDBJ databases">
        <title>Complete genome sequencing and analysis of CBMB27, Methylobacterium phyllosphaerae isolated from leaf tissues of rice (Oryza sativa L.).</title>
        <authorList>
            <person name="Lee Y."/>
            <person name="Hwangbo K."/>
            <person name="Chung H."/>
            <person name="Yoo J."/>
            <person name="Kim K.Y."/>
            <person name="Sa T.M."/>
            <person name="Um Y."/>
            <person name="Madhaiyan M."/>
        </authorList>
    </citation>
    <scope>NUCLEOTIDE SEQUENCE [LARGE SCALE GENOMIC DNA]</scope>
    <source>
        <strain evidence="4 6">CBMB27</strain>
    </source>
</reference>
<evidence type="ECO:0000313" key="5">
    <source>
        <dbReference type="EMBL" id="SFH59621.1"/>
    </source>
</evidence>
<dbReference type="Proteomes" id="UP000185487">
    <property type="component" value="Chromosome"/>
</dbReference>
<dbReference type="InterPro" id="IPR001633">
    <property type="entry name" value="EAL_dom"/>
</dbReference>
<dbReference type="SMART" id="SM00086">
    <property type="entry name" value="PAC"/>
    <property type="match status" value="1"/>
</dbReference>
<dbReference type="EMBL" id="CP015367">
    <property type="protein sequence ID" value="APT32999.1"/>
    <property type="molecule type" value="Genomic_DNA"/>
</dbReference>
<dbReference type="PANTHER" id="PTHR44757:SF2">
    <property type="entry name" value="BIOFILM ARCHITECTURE MAINTENANCE PROTEIN MBAA"/>
    <property type="match status" value="1"/>
</dbReference>
<dbReference type="InterPro" id="IPR000014">
    <property type="entry name" value="PAS"/>
</dbReference>
<dbReference type="SMART" id="SM00052">
    <property type="entry name" value="EAL"/>
    <property type="match status" value="1"/>
</dbReference>
<dbReference type="GO" id="GO:0008984">
    <property type="term" value="F:protein-glutamate methylesterase activity"/>
    <property type="evidence" value="ECO:0007669"/>
    <property type="project" value="UniProtKB-EC"/>
</dbReference>